<feature type="domain" description="Periplasmic binding protein" evidence="6">
    <location>
        <begin position="64"/>
        <end position="328"/>
    </location>
</feature>
<evidence type="ECO:0000256" key="3">
    <source>
        <dbReference type="ARBA" id="ARBA00022729"/>
    </source>
</evidence>
<evidence type="ECO:0000256" key="5">
    <source>
        <dbReference type="SAM" id="SignalP"/>
    </source>
</evidence>
<dbReference type="PANTHER" id="PTHR46847">
    <property type="entry name" value="D-ALLOSE-BINDING PERIPLASMIC PROTEIN-RELATED"/>
    <property type="match status" value="1"/>
</dbReference>
<dbReference type="InterPro" id="IPR025997">
    <property type="entry name" value="SBP_2_dom"/>
</dbReference>
<dbReference type="SUPFAM" id="SSF53822">
    <property type="entry name" value="Periplasmic binding protein-like I"/>
    <property type="match status" value="1"/>
</dbReference>
<comment type="subcellular location">
    <subcellularLocation>
        <location evidence="1">Cell envelope</location>
    </subcellularLocation>
</comment>
<evidence type="ECO:0000256" key="4">
    <source>
        <dbReference type="SAM" id="MobiDB-lite"/>
    </source>
</evidence>
<dbReference type="PANTHER" id="PTHR46847:SF1">
    <property type="entry name" value="D-ALLOSE-BINDING PERIPLASMIC PROTEIN-RELATED"/>
    <property type="match status" value="1"/>
</dbReference>
<gene>
    <name evidence="7" type="ORF">M3202_00290</name>
</gene>
<dbReference type="AlphaFoldDB" id="A0A9X2IM94"/>
<feature type="chain" id="PRO_5040825715" evidence="5">
    <location>
        <begin position="23"/>
        <end position="387"/>
    </location>
</feature>
<evidence type="ECO:0000256" key="1">
    <source>
        <dbReference type="ARBA" id="ARBA00004196"/>
    </source>
</evidence>
<dbReference type="InterPro" id="IPR028082">
    <property type="entry name" value="Peripla_BP_I"/>
</dbReference>
<comment type="caution">
    <text evidence="7">The sequence shown here is derived from an EMBL/GenBank/DDBJ whole genome shotgun (WGS) entry which is preliminary data.</text>
</comment>
<feature type="region of interest" description="Disordered" evidence="4">
    <location>
        <begin position="28"/>
        <end position="57"/>
    </location>
</feature>
<accession>A0A9X2IM94</accession>
<reference evidence="7" key="1">
    <citation type="submission" date="2022-05" db="EMBL/GenBank/DDBJ databases">
        <title>Comparative Genomics of Spacecraft Associated Microbes.</title>
        <authorList>
            <person name="Tran M.T."/>
            <person name="Wright A."/>
            <person name="Seuylemezian A."/>
            <person name="Eisen J."/>
            <person name="Coil D."/>
        </authorList>
    </citation>
    <scope>NUCLEOTIDE SEQUENCE</scope>
    <source>
        <strain evidence="7">214.1.1</strain>
    </source>
</reference>
<sequence>MTFTKGLTAFLLSLLFALVLVGCGGEGASTDEGEASAPEAETEEPAGGDETEQGAGELPKDGLIALSHKSLDYYAFVAMQEAAKQKTEEYGWQFESAVADFDSARQMNQFVNFISKKPLAIISDPNDSEGLITAIDQARDAGIPVGVFDTPTTGGDVAFTIAFDNYKAGEMAAQEIIDRLVEKYGEAKGVVLNAYGAMSSSAWRARKEGFDAVMAEHPNINYLAMPAEGDMRLTQDAALNAIAQHGFLDAVHAPSDTPAMGLYEALKQTGHLKKVGEEGHVIFVTIDAEPIALQRVEEGYYDATINQDCVAYGEIVLEMLAEYTLQGKEVPVGTTYENDKYYWKSAEIIEGEAGPHMVIDPYVIDATNVDDPTHWGNVAWNEYGIRY</sequence>
<feature type="compositionally biased region" description="Acidic residues" evidence="4">
    <location>
        <begin position="29"/>
        <end position="52"/>
    </location>
</feature>
<name>A0A9X2IM94_9BACI</name>
<evidence type="ECO:0000313" key="8">
    <source>
        <dbReference type="Proteomes" id="UP001139179"/>
    </source>
</evidence>
<dbReference type="PROSITE" id="PS51257">
    <property type="entry name" value="PROKAR_LIPOPROTEIN"/>
    <property type="match status" value="1"/>
</dbReference>
<organism evidence="7 8">
    <name type="scientific">Halalkalibacter oceani</name>
    <dbReference type="NCBI Taxonomy" id="1653776"/>
    <lineage>
        <taxon>Bacteria</taxon>
        <taxon>Bacillati</taxon>
        <taxon>Bacillota</taxon>
        <taxon>Bacilli</taxon>
        <taxon>Bacillales</taxon>
        <taxon>Bacillaceae</taxon>
        <taxon>Halalkalibacter</taxon>
    </lineage>
</organism>
<evidence type="ECO:0000313" key="7">
    <source>
        <dbReference type="EMBL" id="MCM3712506.1"/>
    </source>
</evidence>
<feature type="signal peptide" evidence="5">
    <location>
        <begin position="1"/>
        <end position="22"/>
    </location>
</feature>
<evidence type="ECO:0000256" key="2">
    <source>
        <dbReference type="ARBA" id="ARBA00007639"/>
    </source>
</evidence>
<dbReference type="GO" id="GO:0030313">
    <property type="term" value="C:cell envelope"/>
    <property type="evidence" value="ECO:0007669"/>
    <property type="project" value="UniProtKB-SubCell"/>
</dbReference>
<evidence type="ECO:0000259" key="6">
    <source>
        <dbReference type="Pfam" id="PF13407"/>
    </source>
</evidence>
<dbReference type="RefSeq" id="WP_251221386.1">
    <property type="nucleotide sequence ID" value="NZ_JAMBOL010000001.1"/>
</dbReference>
<dbReference type="Gene3D" id="3.40.50.2300">
    <property type="match status" value="2"/>
</dbReference>
<proteinExistence type="inferred from homology"/>
<keyword evidence="8" id="KW-1185">Reference proteome</keyword>
<keyword evidence="3 5" id="KW-0732">Signal</keyword>
<dbReference type="Pfam" id="PF13407">
    <property type="entry name" value="Peripla_BP_4"/>
    <property type="match status" value="1"/>
</dbReference>
<dbReference type="CDD" id="cd01536">
    <property type="entry name" value="PBP1_ABC_sugar_binding-like"/>
    <property type="match status" value="1"/>
</dbReference>
<dbReference type="EMBL" id="JAMBOL010000001">
    <property type="protein sequence ID" value="MCM3712506.1"/>
    <property type="molecule type" value="Genomic_DNA"/>
</dbReference>
<comment type="similarity">
    <text evidence="2">Belongs to the bacterial solute-binding protein 2 family.</text>
</comment>
<protein>
    <submittedName>
        <fullName evidence="7">Sugar ABC transporter substrate-binding protein</fullName>
    </submittedName>
</protein>
<dbReference type="Proteomes" id="UP001139179">
    <property type="component" value="Unassembled WGS sequence"/>
</dbReference>
<dbReference type="GO" id="GO:0030246">
    <property type="term" value="F:carbohydrate binding"/>
    <property type="evidence" value="ECO:0007669"/>
    <property type="project" value="UniProtKB-ARBA"/>
</dbReference>